<proteinExistence type="predicted"/>
<dbReference type="GO" id="GO:0003682">
    <property type="term" value="F:chromatin binding"/>
    <property type="evidence" value="ECO:0007669"/>
    <property type="project" value="TreeGrafter"/>
</dbReference>
<dbReference type="Gene3D" id="3.40.50.10130">
    <property type="match status" value="1"/>
</dbReference>
<dbReference type="Gene3D" id="1.10.150.20">
    <property type="entry name" value="5' to 3' exonuclease, C-terminal subdomain"/>
    <property type="match status" value="1"/>
</dbReference>
<dbReference type="InterPro" id="IPR041663">
    <property type="entry name" value="DisA/LigA_HHH"/>
</dbReference>
<dbReference type="CDD" id="cd20076">
    <property type="entry name" value="XPF_nuclease_FAAP24"/>
    <property type="match status" value="1"/>
</dbReference>
<accession>A0A8J1TUA2</accession>
<dbReference type="OrthoDB" id="5975714at2759"/>
<comment type="caution">
    <text evidence="1">The sequence shown here is derived from an EMBL/GenBank/DDBJ whole genome shotgun (WGS) entry which is preliminary data.</text>
</comment>
<dbReference type="PANTHER" id="PTHR31786:SF2">
    <property type="entry name" value="FANCONI ANEMIA CORE COMPLEX-ASSOCIATED PROTEIN 24"/>
    <property type="match status" value="1"/>
</dbReference>
<dbReference type="GO" id="GO:0036297">
    <property type="term" value="P:interstrand cross-link repair"/>
    <property type="evidence" value="ECO:0007669"/>
    <property type="project" value="InterPro"/>
</dbReference>
<protein>
    <submittedName>
        <fullName evidence="1">Uncharacterized protein</fullName>
    </submittedName>
</protein>
<sequence>MANVTQTQSGIGVPPGNIIVQNKWRCTDLVNKLQGTVNVLYEEDLGVLDFKPSNDNGVVYIAEADLVGAINYKQRLVRLRKANNHIRGFAIVEKTPVSKQYFQAVQSFAVLELGLVVVQVTSQTEAANILIQMVLSNNAKSHGNPFMAPRGVTGSSVDLNILSSLQMIPKLGEVKAKALLETFKSIQGIESASQENLEKIVGKAGALHIRNFFDKPP</sequence>
<dbReference type="InterPro" id="IPR010994">
    <property type="entry name" value="RuvA_2-like"/>
</dbReference>
<dbReference type="EMBL" id="CAIIXF020000003">
    <property type="protein sequence ID" value="CAH1779124.1"/>
    <property type="molecule type" value="Genomic_DNA"/>
</dbReference>
<dbReference type="GO" id="GO:0043240">
    <property type="term" value="C:Fanconi anaemia nuclear complex"/>
    <property type="evidence" value="ECO:0007669"/>
    <property type="project" value="InterPro"/>
</dbReference>
<keyword evidence="2" id="KW-1185">Reference proteome</keyword>
<dbReference type="Pfam" id="PF12826">
    <property type="entry name" value="HHH_2"/>
    <property type="match status" value="1"/>
</dbReference>
<dbReference type="Pfam" id="PF17949">
    <property type="entry name" value="PND"/>
    <property type="match status" value="1"/>
</dbReference>
<dbReference type="PANTHER" id="PTHR31786">
    <property type="entry name" value="FANCONI ANEMIA CORE COMPLEX-ASSOCIATED PROTEIN 24"/>
    <property type="match status" value="1"/>
</dbReference>
<evidence type="ECO:0000313" key="1">
    <source>
        <dbReference type="EMBL" id="CAH1779124.1"/>
    </source>
</evidence>
<dbReference type="InterPro" id="IPR040646">
    <property type="entry name" value="PND"/>
</dbReference>
<evidence type="ECO:0000313" key="2">
    <source>
        <dbReference type="Proteomes" id="UP000749559"/>
    </source>
</evidence>
<dbReference type="InterPro" id="IPR026985">
    <property type="entry name" value="FAAP24"/>
</dbReference>
<name>A0A8J1TUA2_OWEFU</name>
<dbReference type="AlphaFoldDB" id="A0A8J1TUA2"/>
<dbReference type="Proteomes" id="UP000749559">
    <property type="component" value="Unassembled WGS sequence"/>
</dbReference>
<gene>
    <name evidence="1" type="ORF">OFUS_LOCUS5959</name>
</gene>
<reference evidence="1" key="1">
    <citation type="submission" date="2022-03" db="EMBL/GenBank/DDBJ databases">
        <authorList>
            <person name="Martin C."/>
        </authorList>
    </citation>
    <scope>NUCLEOTIDE SEQUENCE</scope>
</reference>
<dbReference type="SUPFAM" id="SSF47781">
    <property type="entry name" value="RuvA domain 2-like"/>
    <property type="match status" value="1"/>
</dbReference>
<organism evidence="1 2">
    <name type="scientific">Owenia fusiformis</name>
    <name type="common">Polychaete worm</name>
    <dbReference type="NCBI Taxonomy" id="6347"/>
    <lineage>
        <taxon>Eukaryota</taxon>
        <taxon>Metazoa</taxon>
        <taxon>Spiralia</taxon>
        <taxon>Lophotrochozoa</taxon>
        <taxon>Annelida</taxon>
        <taxon>Polychaeta</taxon>
        <taxon>Sedentaria</taxon>
        <taxon>Canalipalpata</taxon>
        <taxon>Sabellida</taxon>
        <taxon>Oweniida</taxon>
        <taxon>Oweniidae</taxon>
        <taxon>Owenia</taxon>
    </lineage>
</organism>